<keyword evidence="2" id="KW-1185">Reference proteome</keyword>
<protein>
    <submittedName>
        <fullName evidence="1">Uncharacterized protein</fullName>
    </submittedName>
</protein>
<name>A0ABW8TVE1_9CLOT</name>
<gene>
    <name evidence="1" type="ORF">ACJDUH_07980</name>
</gene>
<dbReference type="RefSeq" id="WP_406764619.1">
    <property type="nucleotide sequence ID" value="NZ_JBJHZY010000001.1"/>
</dbReference>
<organism evidence="1 2">
    <name type="scientific">Candidatus Clostridium radicumherbarum</name>
    <dbReference type="NCBI Taxonomy" id="3381662"/>
    <lineage>
        <taxon>Bacteria</taxon>
        <taxon>Bacillati</taxon>
        <taxon>Bacillota</taxon>
        <taxon>Clostridia</taxon>
        <taxon>Eubacteriales</taxon>
        <taxon>Clostridiaceae</taxon>
        <taxon>Clostridium</taxon>
    </lineage>
</organism>
<evidence type="ECO:0000313" key="2">
    <source>
        <dbReference type="Proteomes" id="UP001623661"/>
    </source>
</evidence>
<reference evidence="1 2" key="1">
    <citation type="submission" date="2024-11" db="EMBL/GenBank/DDBJ databases">
        <authorList>
            <person name="Heng Y.C."/>
            <person name="Lim A.C.H."/>
            <person name="Lee J.K.Y."/>
            <person name="Kittelmann S."/>
        </authorList>
    </citation>
    <scope>NUCLEOTIDE SEQUENCE [LARGE SCALE GENOMIC DNA]</scope>
    <source>
        <strain evidence="1 2">WILCCON 0202</strain>
    </source>
</reference>
<evidence type="ECO:0000313" key="1">
    <source>
        <dbReference type="EMBL" id="MFL0268037.1"/>
    </source>
</evidence>
<sequence>MSKFLAPIHTCIFNKIKLYENLEANLVKAYTKQYGQEACSLYNEIKEKYGTPLEDRPIEELIDVSNIHGWLQNKISITESRQAELLTKLINKYCEEVKNIALKLYAQQGSKCGKEAKEKYDATNASTIYKALNDYILEGMPCDRVNSITENTEDKLEWENEMCLHKGYWDAVSGDVKLFYELRDAWIKSFVENINDNFSYIPYRDMATFEIIKNQL</sequence>
<dbReference type="Proteomes" id="UP001623661">
    <property type="component" value="Unassembled WGS sequence"/>
</dbReference>
<proteinExistence type="predicted"/>
<dbReference type="EMBL" id="JBJHZY010000001">
    <property type="protein sequence ID" value="MFL0268037.1"/>
    <property type="molecule type" value="Genomic_DNA"/>
</dbReference>
<comment type="caution">
    <text evidence="1">The sequence shown here is derived from an EMBL/GenBank/DDBJ whole genome shotgun (WGS) entry which is preliminary data.</text>
</comment>
<accession>A0ABW8TVE1</accession>